<name>A0A4R6TNC3_9FLAO</name>
<keyword evidence="3" id="KW-0288">FMN</keyword>
<dbReference type="AlphaFoldDB" id="A0A4R6TNC3"/>
<dbReference type="GO" id="GO:0018580">
    <property type="term" value="F:nitronate monooxygenase activity"/>
    <property type="evidence" value="ECO:0007669"/>
    <property type="project" value="InterPro"/>
</dbReference>
<evidence type="ECO:0000313" key="7">
    <source>
        <dbReference type="Proteomes" id="UP000295468"/>
    </source>
</evidence>
<dbReference type="PANTHER" id="PTHR42747">
    <property type="entry name" value="NITRONATE MONOOXYGENASE-RELATED"/>
    <property type="match status" value="1"/>
</dbReference>
<gene>
    <name evidence="6" type="ORF">CLV82_0910</name>
</gene>
<dbReference type="InterPro" id="IPR004136">
    <property type="entry name" value="NMO"/>
</dbReference>
<evidence type="ECO:0000256" key="1">
    <source>
        <dbReference type="ARBA" id="ARBA00009881"/>
    </source>
</evidence>
<dbReference type="SUPFAM" id="SSF51412">
    <property type="entry name" value="Inosine monophosphate dehydrogenase (IMPDH)"/>
    <property type="match status" value="1"/>
</dbReference>
<comment type="caution">
    <text evidence="6">The sequence shown here is derived from an EMBL/GenBank/DDBJ whole genome shotgun (WGS) entry which is preliminary data.</text>
</comment>
<reference evidence="6 7" key="1">
    <citation type="submission" date="2019-03" db="EMBL/GenBank/DDBJ databases">
        <title>Genomic Encyclopedia of Archaeal and Bacterial Type Strains, Phase II (KMG-II): from individual species to whole genera.</title>
        <authorList>
            <person name="Goeker M."/>
        </authorList>
    </citation>
    <scope>NUCLEOTIDE SEQUENCE [LARGE SCALE GENOMIC DNA]</scope>
    <source>
        <strain evidence="6 7">DSM 18435</strain>
    </source>
</reference>
<evidence type="ECO:0000313" key="6">
    <source>
        <dbReference type="EMBL" id="TDQ33072.1"/>
    </source>
</evidence>
<evidence type="ECO:0000256" key="2">
    <source>
        <dbReference type="ARBA" id="ARBA00022630"/>
    </source>
</evidence>
<keyword evidence="4" id="KW-0560">Oxidoreductase</keyword>
<protein>
    <submittedName>
        <fullName evidence="6">Nitronate monooxygenase</fullName>
    </submittedName>
</protein>
<dbReference type="Proteomes" id="UP000295468">
    <property type="component" value="Unassembled WGS sequence"/>
</dbReference>
<proteinExistence type="inferred from homology"/>
<dbReference type="Pfam" id="PF03060">
    <property type="entry name" value="NMO"/>
    <property type="match status" value="1"/>
</dbReference>
<dbReference type="InterPro" id="IPR013785">
    <property type="entry name" value="Aldolase_TIM"/>
</dbReference>
<sequence length="359" mass="38794">MHAYYFQKYHSFGEDHSFRPQKISVFLSINHIPMQDKPDFLQTLSLPVVAAPMFLISNPALVISCCKQGIVGTFPALNQRSSEGFEEWLIEIKEALAQYEKESGKKAAPFGVNLIVHQSNPRLQADLELCIKHKVPLVITSLGAVSQVVDAVHSYGGLVFHDVIKKRHAEKAAGAGVDGLILVAAGAGGHAGTINPMTLVAEVRQFFKKTILLSGCISTGRDVASAMQMGADLAYMGTRFINTSESNAPEAYREMIVEAGASDVVYTAAVSGVYANFLAPSLKAAGLSEDDLKKGSKIDFGKELDTEAKAWKTIWSAGQGVATIDDVLPVAELVELLKKEFKEAVESQAALLHTYPKDL</sequence>
<keyword evidence="5 6" id="KW-0503">Monooxygenase</keyword>
<evidence type="ECO:0000256" key="5">
    <source>
        <dbReference type="ARBA" id="ARBA00023033"/>
    </source>
</evidence>
<evidence type="ECO:0000256" key="3">
    <source>
        <dbReference type="ARBA" id="ARBA00022643"/>
    </source>
</evidence>
<keyword evidence="7" id="KW-1185">Reference proteome</keyword>
<keyword evidence="2" id="KW-0285">Flavoprotein</keyword>
<dbReference type="EMBL" id="SNYI01000001">
    <property type="protein sequence ID" value="TDQ33072.1"/>
    <property type="molecule type" value="Genomic_DNA"/>
</dbReference>
<comment type="similarity">
    <text evidence="1">Belongs to the nitronate monooxygenase family. NMO class I subfamily.</text>
</comment>
<dbReference type="PANTHER" id="PTHR42747:SF4">
    <property type="entry name" value="BLR1330 PROTEIN"/>
    <property type="match status" value="1"/>
</dbReference>
<organism evidence="6 7">
    <name type="scientific">Zeaxanthinibacter enoshimensis</name>
    <dbReference type="NCBI Taxonomy" id="392009"/>
    <lineage>
        <taxon>Bacteria</taxon>
        <taxon>Pseudomonadati</taxon>
        <taxon>Bacteroidota</taxon>
        <taxon>Flavobacteriia</taxon>
        <taxon>Flavobacteriales</taxon>
        <taxon>Flavobacteriaceae</taxon>
        <taxon>Zeaxanthinibacter</taxon>
    </lineage>
</organism>
<accession>A0A4R6TNC3</accession>
<dbReference type="FunFam" id="3.20.20.70:FF:000210">
    <property type="entry name" value="2-nitropropane dioxygenase"/>
    <property type="match status" value="1"/>
</dbReference>
<evidence type="ECO:0000256" key="4">
    <source>
        <dbReference type="ARBA" id="ARBA00023002"/>
    </source>
</evidence>
<dbReference type="Gene3D" id="3.20.20.70">
    <property type="entry name" value="Aldolase class I"/>
    <property type="match status" value="1"/>
</dbReference>
<dbReference type="CDD" id="cd04730">
    <property type="entry name" value="NPD_like"/>
    <property type="match status" value="1"/>
</dbReference>